<reference evidence="3" key="1">
    <citation type="submission" date="2017-02" db="UniProtKB">
        <authorList>
            <consortium name="WormBaseParasite"/>
        </authorList>
    </citation>
    <scope>IDENTIFICATION</scope>
</reference>
<dbReference type="EMBL" id="UZAE01002432">
    <property type="protein sequence ID" value="VDN99735.1"/>
    <property type="molecule type" value="Genomic_DNA"/>
</dbReference>
<organism evidence="3">
    <name type="scientific">Rodentolepis nana</name>
    <name type="common">Dwarf tapeworm</name>
    <name type="synonym">Hymenolepis nana</name>
    <dbReference type="NCBI Taxonomy" id="102285"/>
    <lineage>
        <taxon>Eukaryota</taxon>
        <taxon>Metazoa</taxon>
        <taxon>Spiralia</taxon>
        <taxon>Lophotrochozoa</taxon>
        <taxon>Platyhelminthes</taxon>
        <taxon>Cestoda</taxon>
        <taxon>Eucestoda</taxon>
        <taxon>Cyclophyllidea</taxon>
        <taxon>Hymenolepididae</taxon>
        <taxon>Rodentolepis</taxon>
    </lineage>
</organism>
<proteinExistence type="predicted"/>
<evidence type="ECO:0000313" key="1">
    <source>
        <dbReference type="EMBL" id="VDN99735.1"/>
    </source>
</evidence>
<dbReference type="STRING" id="102285.A0A0R3T9Y9"/>
<evidence type="ECO:0000313" key="2">
    <source>
        <dbReference type="Proteomes" id="UP000278807"/>
    </source>
</evidence>
<accession>A0A0R3T9Y9</accession>
<sequence>MPDPNDPEKKGDLHINFDIIYPDSFTRQERIGIESAVFRDDQPLKVLNCDDYERRLQKKP</sequence>
<dbReference type="Proteomes" id="UP000278807">
    <property type="component" value="Unassembled WGS sequence"/>
</dbReference>
<reference evidence="1 2" key="2">
    <citation type="submission" date="2018-11" db="EMBL/GenBank/DDBJ databases">
        <authorList>
            <consortium name="Pathogen Informatics"/>
        </authorList>
    </citation>
    <scope>NUCLEOTIDE SEQUENCE [LARGE SCALE GENOMIC DNA]</scope>
</reference>
<dbReference type="WBParaSite" id="HNAJ_0000387801-mRNA-1">
    <property type="protein sequence ID" value="HNAJ_0000387801-mRNA-1"/>
    <property type="gene ID" value="HNAJ_0000387801"/>
</dbReference>
<evidence type="ECO:0000313" key="3">
    <source>
        <dbReference type="WBParaSite" id="HNAJ_0000387801-mRNA-1"/>
    </source>
</evidence>
<dbReference type="AlphaFoldDB" id="A0A0R3T9Y9"/>
<gene>
    <name evidence="1" type="ORF">HNAJ_LOCUS3876</name>
</gene>
<protein>
    <submittedName>
        <fullName evidence="3">tRNA-synt_2 domain-containing protein</fullName>
    </submittedName>
</protein>
<name>A0A0R3T9Y9_RODNA</name>
<dbReference type="OrthoDB" id="550424at2759"/>
<keyword evidence="2" id="KW-1185">Reference proteome</keyword>